<proteinExistence type="predicted"/>
<evidence type="ECO:0000256" key="1">
    <source>
        <dbReference type="ARBA" id="ARBA00001946"/>
    </source>
</evidence>
<gene>
    <name evidence="4" type="ORF">UW25_C0008G0005</name>
</gene>
<dbReference type="InterPro" id="IPR020084">
    <property type="entry name" value="NUDIX_hydrolase_CS"/>
</dbReference>
<comment type="cofactor">
    <cofactor evidence="1">
        <name>Mg(2+)</name>
        <dbReference type="ChEBI" id="CHEBI:18420"/>
    </cofactor>
</comment>
<dbReference type="GO" id="GO:0016787">
    <property type="term" value="F:hydrolase activity"/>
    <property type="evidence" value="ECO:0007669"/>
    <property type="project" value="UniProtKB-KW"/>
</dbReference>
<dbReference type="AlphaFoldDB" id="A0A837I6K5"/>
<dbReference type="PANTHER" id="PTHR43046">
    <property type="entry name" value="GDP-MANNOSE MANNOSYL HYDROLASE"/>
    <property type="match status" value="1"/>
</dbReference>
<feature type="domain" description="Nudix hydrolase" evidence="3">
    <location>
        <begin position="1"/>
        <end position="132"/>
    </location>
</feature>
<evidence type="ECO:0000313" key="4">
    <source>
        <dbReference type="EMBL" id="KKT36374.1"/>
    </source>
</evidence>
<name>A0A837I6K5_9BACT</name>
<sequence length="143" mass="16186">MAVIECIARGVIEEEGKILLCRGKGNRNFFFPGGHIEEGESARVALEREIKEELGEDSEVKRFIGASENKFQTKNGEVHEINLVFEVALLSNGGRVSQEDHLEFAWLTREELRDVIVFPKSLKDAVLTLHAKEKPFWITEGFS</sequence>
<reference evidence="4 5" key="1">
    <citation type="journal article" date="2015" name="Nature">
        <title>rRNA introns, odd ribosomes, and small enigmatic genomes across a large radiation of phyla.</title>
        <authorList>
            <person name="Brown C.T."/>
            <person name="Hug L.A."/>
            <person name="Thomas B.C."/>
            <person name="Sharon I."/>
            <person name="Castelle C.J."/>
            <person name="Singh A."/>
            <person name="Wilkins M.J."/>
            <person name="Williams K.H."/>
            <person name="Banfield J.F."/>
        </authorList>
    </citation>
    <scope>NUCLEOTIDE SEQUENCE [LARGE SCALE GENOMIC DNA]</scope>
</reference>
<dbReference type="InterPro" id="IPR000086">
    <property type="entry name" value="NUDIX_hydrolase_dom"/>
</dbReference>
<accession>A0A837I6K5</accession>
<dbReference type="EMBL" id="LCHP01000008">
    <property type="protein sequence ID" value="KKT36374.1"/>
    <property type="molecule type" value="Genomic_DNA"/>
</dbReference>
<dbReference type="PROSITE" id="PS00893">
    <property type="entry name" value="NUDIX_BOX"/>
    <property type="match status" value="1"/>
</dbReference>
<dbReference type="InterPro" id="IPR015797">
    <property type="entry name" value="NUDIX_hydrolase-like_dom_sf"/>
</dbReference>
<dbReference type="SUPFAM" id="SSF55811">
    <property type="entry name" value="Nudix"/>
    <property type="match status" value="1"/>
</dbReference>
<dbReference type="Pfam" id="PF00293">
    <property type="entry name" value="NUDIX"/>
    <property type="match status" value="1"/>
</dbReference>
<comment type="caution">
    <text evidence="4">The sequence shown here is derived from an EMBL/GenBank/DDBJ whole genome shotgun (WGS) entry which is preliminary data.</text>
</comment>
<protein>
    <submittedName>
        <fullName evidence="4">ADP-ribose pyrophosphatase</fullName>
    </submittedName>
</protein>
<dbReference type="PROSITE" id="PS51462">
    <property type="entry name" value="NUDIX"/>
    <property type="match status" value="1"/>
</dbReference>
<organism evidence="4 5">
    <name type="scientific">Candidatus Nomurabacteria bacterium GW2011_GWB1_44_12</name>
    <dbReference type="NCBI Taxonomy" id="1618748"/>
    <lineage>
        <taxon>Bacteria</taxon>
        <taxon>Candidatus Nomuraibacteriota</taxon>
    </lineage>
</organism>
<evidence type="ECO:0000313" key="5">
    <source>
        <dbReference type="Proteomes" id="UP000033815"/>
    </source>
</evidence>
<evidence type="ECO:0000259" key="3">
    <source>
        <dbReference type="PROSITE" id="PS51462"/>
    </source>
</evidence>
<dbReference type="Gene3D" id="3.90.79.10">
    <property type="entry name" value="Nucleoside Triphosphate Pyrophosphohydrolase"/>
    <property type="match status" value="1"/>
</dbReference>
<dbReference type="Proteomes" id="UP000033815">
    <property type="component" value="Unassembled WGS sequence"/>
</dbReference>
<dbReference type="PANTHER" id="PTHR43046:SF14">
    <property type="entry name" value="MUTT_NUDIX FAMILY PROTEIN"/>
    <property type="match status" value="1"/>
</dbReference>
<evidence type="ECO:0000256" key="2">
    <source>
        <dbReference type="ARBA" id="ARBA00022801"/>
    </source>
</evidence>
<keyword evidence="2" id="KW-0378">Hydrolase</keyword>